<protein>
    <submittedName>
        <fullName evidence="4">Hsp70 nucleotide exchange factor</fullName>
    </submittedName>
</protein>
<evidence type="ECO:0000313" key="5">
    <source>
        <dbReference type="Proteomes" id="UP000053815"/>
    </source>
</evidence>
<organism evidence="4">
    <name type="scientific">Mucor ambiguus</name>
    <dbReference type="NCBI Taxonomy" id="91626"/>
    <lineage>
        <taxon>Eukaryota</taxon>
        <taxon>Fungi</taxon>
        <taxon>Fungi incertae sedis</taxon>
        <taxon>Mucoromycota</taxon>
        <taxon>Mucoromycotina</taxon>
        <taxon>Mucoromycetes</taxon>
        <taxon>Mucorales</taxon>
        <taxon>Mucorineae</taxon>
        <taxon>Mucoraceae</taxon>
        <taxon>Mucor</taxon>
    </lineage>
</organism>
<dbReference type="STRING" id="91626.A0A0C9M597"/>
<dbReference type="GO" id="GO:0000774">
    <property type="term" value="F:adenyl-nucleotide exchange factor activity"/>
    <property type="evidence" value="ECO:0007669"/>
    <property type="project" value="TreeGrafter"/>
</dbReference>
<dbReference type="InterPro" id="IPR016024">
    <property type="entry name" value="ARM-type_fold"/>
</dbReference>
<keyword evidence="2" id="KW-0677">Repeat</keyword>
<dbReference type="EMBL" id="DF836360">
    <property type="protein sequence ID" value="GAN04686.1"/>
    <property type="molecule type" value="Genomic_DNA"/>
</dbReference>
<dbReference type="SUPFAM" id="SSF48371">
    <property type="entry name" value="ARM repeat"/>
    <property type="match status" value="1"/>
</dbReference>
<reference evidence="4" key="1">
    <citation type="submission" date="2014-09" db="EMBL/GenBank/DDBJ databases">
        <title>Draft genome sequence of an oleaginous Mucoromycotina fungus Mucor ambiguus NBRC6742.</title>
        <authorList>
            <person name="Takeda I."/>
            <person name="Yamane N."/>
            <person name="Morita T."/>
            <person name="Tamano K."/>
            <person name="Machida M."/>
            <person name="Baker S."/>
            <person name="Koike H."/>
        </authorList>
    </citation>
    <scope>NUCLEOTIDE SEQUENCE</scope>
    <source>
        <strain evidence="4">NBRC 6742</strain>
    </source>
</reference>
<dbReference type="PANTHER" id="PTHR19316">
    <property type="entry name" value="PROTEIN FOLDING REGULATOR"/>
    <property type="match status" value="1"/>
</dbReference>
<dbReference type="InterPro" id="IPR050693">
    <property type="entry name" value="Hsp70_NEF-Inhibitors"/>
</dbReference>
<dbReference type="PANTHER" id="PTHR19316:SF18">
    <property type="entry name" value="HSP70-BINDING PROTEIN 1"/>
    <property type="match status" value="1"/>
</dbReference>
<dbReference type="Proteomes" id="UP000053815">
    <property type="component" value="Unassembled WGS sequence"/>
</dbReference>
<proteinExistence type="inferred from homology"/>
<evidence type="ECO:0000256" key="2">
    <source>
        <dbReference type="ARBA" id="ARBA00022737"/>
    </source>
</evidence>
<comment type="similarity">
    <text evidence="1">Belongs to the FES1 family.</text>
</comment>
<feature type="domain" description="Nucleotide exchange factor Fes1" evidence="3">
    <location>
        <begin position="1"/>
        <end position="90"/>
    </location>
</feature>
<gene>
    <name evidence="4" type="ORF">MAM1_0071c04150</name>
</gene>
<dbReference type="AlphaFoldDB" id="A0A0C9M597"/>
<evidence type="ECO:0000256" key="1">
    <source>
        <dbReference type="ARBA" id="ARBA00011045"/>
    </source>
</evidence>
<evidence type="ECO:0000313" key="4">
    <source>
        <dbReference type="EMBL" id="GAN04686.1"/>
    </source>
</evidence>
<dbReference type="Gene3D" id="1.25.10.10">
    <property type="entry name" value="Leucine-rich Repeat Variant"/>
    <property type="match status" value="1"/>
</dbReference>
<dbReference type="OrthoDB" id="10250458at2759"/>
<evidence type="ECO:0000259" key="3">
    <source>
        <dbReference type="Pfam" id="PF08609"/>
    </source>
</evidence>
<dbReference type="InterPro" id="IPR013918">
    <property type="entry name" value="Nucleotide_exch_fac_Fes1"/>
</dbReference>
<dbReference type="GO" id="GO:0005783">
    <property type="term" value="C:endoplasmic reticulum"/>
    <property type="evidence" value="ECO:0007669"/>
    <property type="project" value="TreeGrafter"/>
</dbReference>
<sequence length="380" mass="42193">MEKLLQWAVNNSDNSSLAEQAAAIRRGEAKPDPKRYDPKVLEAILGKDDATRMKDAVACISDPEDTIENKEIALDNLELLIEGIDNARNIENMKLWPAIIKQLDHEAPEVRKGTAWVCGTAVQNNPEAQKAFMDNNGLEPLVKLLNDEDKSVRNKAQYAISGFLKHHQAGVEAFDKLNGFESLHDILKNCQDANMLRKVVFLYNSLVFDDAIGLTERLVKDGTLDDLEKVLVKYTKEDEDEDMVEKALRTIHTIITKSKITPSSELKAHCKTAQEKYGAENLGLTDSEASKIQSTVATETTIKVFDHANILLDIAINDSFKDRNEGDVVDSKANDNGTTNAVEATTVIVSGHAEQEATDDVALPPTVKYSKPWIHLRPDF</sequence>
<dbReference type="Pfam" id="PF08609">
    <property type="entry name" value="Fes1"/>
    <property type="match status" value="1"/>
</dbReference>
<dbReference type="InterPro" id="IPR011989">
    <property type="entry name" value="ARM-like"/>
</dbReference>
<keyword evidence="5" id="KW-1185">Reference proteome</keyword>
<accession>A0A0C9M597</accession>
<name>A0A0C9M597_9FUNG</name>